<evidence type="ECO:0000313" key="3">
    <source>
        <dbReference type="EMBL" id="GAA3703879.1"/>
    </source>
</evidence>
<dbReference type="SMART" id="SM00871">
    <property type="entry name" value="AraC_E_bind"/>
    <property type="match status" value="1"/>
</dbReference>
<evidence type="ECO:0000256" key="1">
    <source>
        <dbReference type="ARBA" id="ARBA00023125"/>
    </source>
</evidence>
<dbReference type="EMBL" id="BAAAYX010000005">
    <property type="protein sequence ID" value="GAA3703879.1"/>
    <property type="molecule type" value="Genomic_DNA"/>
</dbReference>
<comment type="caution">
    <text evidence="3">The sequence shown here is derived from an EMBL/GenBank/DDBJ whole genome shotgun (WGS) entry which is preliminary data.</text>
</comment>
<feature type="domain" description="HTH merR-type" evidence="2">
    <location>
        <begin position="1"/>
        <end position="71"/>
    </location>
</feature>
<dbReference type="InterPro" id="IPR009061">
    <property type="entry name" value="DNA-bd_dom_put_sf"/>
</dbReference>
<dbReference type="SUPFAM" id="SSF46955">
    <property type="entry name" value="Putative DNA-binding domain"/>
    <property type="match status" value="1"/>
</dbReference>
<evidence type="ECO:0000259" key="2">
    <source>
        <dbReference type="PROSITE" id="PS50937"/>
    </source>
</evidence>
<dbReference type="SUPFAM" id="SSF55136">
    <property type="entry name" value="Probable bacterial effector-binding domain"/>
    <property type="match status" value="1"/>
</dbReference>
<gene>
    <name evidence="3" type="ORF">GCM10022204_21520</name>
</gene>
<dbReference type="PANTHER" id="PTHR30204">
    <property type="entry name" value="REDOX-CYCLING DRUG-SENSING TRANSCRIPTIONAL ACTIVATOR SOXR"/>
    <property type="match status" value="1"/>
</dbReference>
<reference evidence="4" key="1">
    <citation type="journal article" date="2019" name="Int. J. Syst. Evol. Microbiol.">
        <title>The Global Catalogue of Microorganisms (GCM) 10K type strain sequencing project: providing services to taxonomists for standard genome sequencing and annotation.</title>
        <authorList>
            <consortium name="The Broad Institute Genomics Platform"/>
            <consortium name="The Broad Institute Genome Sequencing Center for Infectious Disease"/>
            <person name="Wu L."/>
            <person name="Ma J."/>
        </authorList>
    </citation>
    <scope>NUCLEOTIDE SEQUENCE [LARGE SCALE GENOMIC DNA]</scope>
    <source>
        <strain evidence="4">JCM 16548</strain>
    </source>
</reference>
<dbReference type="InterPro" id="IPR000551">
    <property type="entry name" value="MerR-type_HTH_dom"/>
</dbReference>
<organism evidence="3 4">
    <name type="scientific">Microlunatus aurantiacus</name>
    <dbReference type="NCBI Taxonomy" id="446786"/>
    <lineage>
        <taxon>Bacteria</taxon>
        <taxon>Bacillati</taxon>
        <taxon>Actinomycetota</taxon>
        <taxon>Actinomycetes</taxon>
        <taxon>Propionibacteriales</taxon>
        <taxon>Propionibacteriaceae</taxon>
        <taxon>Microlunatus</taxon>
    </lineage>
</organism>
<evidence type="ECO:0000313" key="4">
    <source>
        <dbReference type="Proteomes" id="UP001500051"/>
    </source>
</evidence>
<dbReference type="PROSITE" id="PS50937">
    <property type="entry name" value="HTH_MERR_2"/>
    <property type="match status" value="1"/>
</dbReference>
<accession>A0ABP7DFU4</accession>
<name>A0ABP7DFU4_9ACTN</name>
<keyword evidence="4" id="KW-1185">Reference proteome</keyword>
<dbReference type="Gene3D" id="3.20.80.10">
    <property type="entry name" value="Regulatory factor, effector binding domain"/>
    <property type="match status" value="1"/>
</dbReference>
<protein>
    <submittedName>
        <fullName evidence="3">MerR family transcriptional regulator</fullName>
    </submittedName>
</protein>
<dbReference type="Proteomes" id="UP001500051">
    <property type="component" value="Unassembled WGS sequence"/>
</dbReference>
<keyword evidence="1" id="KW-0238">DNA-binding</keyword>
<dbReference type="Gene3D" id="1.10.1660.10">
    <property type="match status" value="1"/>
</dbReference>
<dbReference type="CDD" id="cd01107">
    <property type="entry name" value="HTH_BmrR"/>
    <property type="match status" value="1"/>
</dbReference>
<dbReference type="Pfam" id="PF06445">
    <property type="entry name" value="GyrI-like"/>
    <property type="match status" value="1"/>
</dbReference>
<dbReference type="InterPro" id="IPR029442">
    <property type="entry name" value="GyrI-like"/>
</dbReference>
<dbReference type="RefSeq" id="WP_344812347.1">
    <property type="nucleotide sequence ID" value="NZ_BAAAYX010000005.1"/>
</dbReference>
<dbReference type="Pfam" id="PF13411">
    <property type="entry name" value="MerR_1"/>
    <property type="match status" value="1"/>
</dbReference>
<sequence length="273" mass="30043">MFSIGDFARSGRVSVRMLRHYDAIGLLRPAFVDPSTGYRTYRPEQLARLNRVVALKDLGFTLDQVASLVDDDIEVDRLRALLRSRQAELREQIAADTARLSRVEARLHIIEREDAMSHDQIHIETVPAVRVAELTAPVGGFEPQFITPVLGPLFDRLMGRLTEAGVACIAAPIAYYEDAADGEGLIAHAAAPIAEDVAPTGVVITRLPEITAASIIHEGPMDGVLPTIQTLGRWIADHGYRSQGYNREVYHAYGEGMPEPWRTELQEPVTVAG</sequence>
<dbReference type="PANTHER" id="PTHR30204:SF97">
    <property type="entry name" value="MERR FAMILY REGULATORY PROTEIN"/>
    <property type="match status" value="1"/>
</dbReference>
<dbReference type="InterPro" id="IPR047057">
    <property type="entry name" value="MerR_fam"/>
</dbReference>
<dbReference type="InterPro" id="IPR011256">
    <property type="entry name" value="Reg_factor_effector_dom_sf"/>
</dbReference>
<dbReference type="SMART" id="SM00422">
    <property type="entry name" value="HTH_MERR"/>
    <property type="match status" value="1"/>
</dbReference>
<proteinExistence type="predicted"/>
<dbReference type="InterPro" id="IPR010499">
    <property type="entry name" value="AraC_E-bd"/>
</dbReference>